<dbReference type="InterPro" id="IPR023198">
    <property type="entry name" value="PGP-like_dom2"/>
</dbReference>
<dbReference type="Pfam" id="PF13419">
    <property type="entry name" value="HAD_2"/>
    <property type="match status" value="1"/>
</dbReference>
<dbReference type="Gene3D" id="3.40.50.1000">
    <property type="entry name" value="HAD superfamily/HAD-like"/>
    <property type="match status" value="1"/>
</dbReference>
<evidence type="ECO:0000313" key="5">
    <source>
        <dbReference type="Proteomes" id="UP001519272"/>
    </source>
</evidence>
<keyword evidence="3" id="KW-0460">Magnesium</keyword>
<dbReference type="InterPro" id="IPR036412">
    <property type="entry name" value="HAD-like_sf"/>
</dbReference>
<evidence type="ECO:0000256" key="2">
    <source>
        <dbReference type="ARBA" id="ARBA00022801"/>
    </source>
</evidence>
<accession>A0ABS4FMV3</accession>
<dbReference type="PANTHER" id="PTHR46470">
    <property type="entry name" value="N-ACYLNEURAMINATE-9-PHOSPHATASE"/>
    <property type="match status" value="1"/>
</dbReference>
<dbReference type="InterPro" id="IPR051400">
    <property type="entry name" value="HAD-like_hydrolase"/>
</dbReference>
<name>A0ABS4FMV3_9BACL</name>
<dbReference type="RefSeq" id="WP_245251115.1">
    <property type="nucleotide sequence ID" value="NZ_JAGGKG010000002.1"/>
</dbReference>
<proteinExistence type="predicted"/>
<dbReference type="InterPro" id="IPR041492">
    <property type="entry name" value="HAD_2"/>
</dbReference>
<dbReference type="PANTHER" id="PTHR46470:SF2">
    <property type="entry name" value="GLYCERALDEHYDE 3-PHOSPHATE PHOSPHATASE"/>
    <property type="match status" value="1"/>
</dbReference>
<gene>
    <name evidence="4" type="ORF">J2Z32_000517</name>
</gene>
<organism evidence="4 5">
    <name type="scientific">Paenibacillus turicensis</name>
    <dbReference type="NCBI Taxonomy" id="160487"/>
    <lineage>
        <taxon>Bacteria</taxon>
        <taxon>Bacillati</taxon>
        <taxon>Bacillota</taxon>
        <taxon>Bacilli</taxon>
        <taxon>Bacillales</taxon>
        <taxon>Paenibacillaceae</taxon>
        <taxon>Paenibacillus</taxon>
    </lineage>
</organism>
<reference evidence="4 5" key="1">
    <citation type="submission" date="2021-03" db="EMBL/GenBank/DDBJ databases">
        <title>Genomic Encyclopedia of Type Strains, Phase IV (KMG-IV): sequencing the most valuable type-strain genomes for metagenomic binning, comparative biology and taxonomic classification.</title>
        <authorList>
            <person name="Goeker M."/>
        </authorList>
    </citation>
    <scope>NUCLEOTIDE SEQUENCE [LARGE SCALE GENOMIC DNA]</scope>
    <source>
        <strain evidence="4 5">DSM 14349</strain>
    </source>
</reference>
<comment type="caution">
    <text evidence="4">The sequence shown here is derived from an EMBL/GenBank/DDBJ whole genome shotgun (WGS) entry which is preliminary data.</text>
</comment>
<dbReference type="InterPro" id="IPR023214">
    <property type="entry name" value="HAD_sf"/>
</dbReference>
<keyword evidence="2 4" id="KW-0378">Hydrolase</keyword>
<evidence type="ECO:0000313" key="4">
    <source>
        <dbReference type="EMBL" id="MBP1903900.1"/>
    </source>
</evidence>
<dbReference type="SFLD" id="SFLDG01129">
    <property type="entry name" value="C1.5:_HAD__Beta-PGM__Phosphata"/>
    <property type="match status" value="1"/>
</dbReference>
<keyword evidence="5" id="KW-1185">Reference proteome</keyword>
<dbReference type="Proteomes" id="UP001519272">
    <property type="component" value="Unassembled WGS sequence"/>
</dbReference>
<keyword evidence="1" id="KW-0479">Metal-binding</keyword>
<dbReference type="EMBL" id="JAGGKG010000002">
    <property type="protein sequence ID" value="MBP1903900.1"/>
    <property type="molecule type" value="Genomic_DNA"/>
</dbReference>
<evidence type="ECO:0000256" key="3">
    <source>
        <dbReference type="ARBA" id="ARBA00022842"/>
    </source>
</evidence>
<dbReference type="SFLD" id="SFLDS00003">
    <property type="entry name" value="Haloacid_Dehalogenase"/>
    <property type="match status" value="1"/>
</dbReference>
<dbReference type="SUPFAM" id="SSF56784">
    <property type="entry name" value="HAD-like"/>
    <property type="match status" value="1"/>
</dbReference>
<protein>
    <submittedName>
        <fullName evidence="4">Hydrolase of the HAD superfamily</fullName>
    </submittedName>
</protein>
<evidence type="ECO:0000256" key="1">
    <source>
        <dbReference type="ARBA" id="ARBA00022723"/>
    </source>
</evidence>
<dbReference type="GO" id="GO:0016787">
    <property type="term" value="F:hydrolase activity"/>
    <property type="evidence" value="ECO:0007669"/>
    <property type="project" value="UniProtKB-KW"/>
</dbReference>
<sequence length="251" mass="29196">MKYAQQILFDLDDTLVYCNRYFEMILEQFSEKMITWLPASRLTKAEVRSKQIEIDVAGVHIVGFTSIHFPNSLIETYHYFCKELNQPIVPQYEDELMLLGMSVYEQPVEAYPGMVDTLTSLQNQGHELFLYTGGEAVIQSRKIEQMKLAQFFQDRIYIRKHKNIEALEGILSSRHFNRNHTWMIGNSLRTDIMPALTAGLNTIYINLPDEWAYNVIELQPPTRGTMYTVNSLQEVPDIIFHNTSFAKTQQN</sequence>
<dbReference type="Gene3D" id="1.10.150.240">
    <property type="entry name" value="Putative phosphatase, domain 2"/>
    <property type="match status" value="1"/>
</dbReference>